<reference evidence="9 10" key="1">
    <citation type="submission" date="2018-11" db="EMBL/GenBank/DDBJ databases">
        <title>Genomic Encyclopedia of Type Strains, Phase IV (KMG-IV): sequencing the most valuable type-strain genomes for metagenomic binning, comparative biology and taxonomic classification.</title>
        <authorList>
            <person name="Goeker M."/>
        </authorList>
    </citation>
    <scope>NUCLEOTIDE SEQUENCE [LARGE SCALE GENOMIC DNA]</scope>
    <source>
        <strain evidence="9 10">DSM 29158</strain>
    </source>
</reference>
<dbReference type="InterPro" id="IPR009718">
    <property type="entry name" value="Rex_DNA-bd_C_dom"/>
</dbReference>
<sequence length="209" mass="23742">MDHRSIPQATIERLPIYYRLVTHLKESGQNRVSSKVISEQLGIDAATIRKDLSYFGTFGKKGYGYEVDKLLYFFEKMLTPSGKRKVILIGVGNLGKALLQYKFKQLDESMEIIAAFDTNNSILREKLSVPLYDASDMTLFIKEHHVDIAILTVPKEDAQNVVDNVTNAGIKGILNFTPTRITTREGIYVQNIDLSVELQSLIYRMNHEL</sequence>
<dbReference type="InterPro" id="IPR036390">
    <property type="entry name" value="WH_DNA-bd_sf"/>
</dbReference>
<dbReference type="HAMAP" id="MF_01131">
    <property type="entry name" value="Rex"/>
    <property type="match status" value="1"/>
</dbReference>
<comment type="caution">
    <text evidence="9">The sequence shown here is derived from an EMBL/GenBank/DDBJ whole genome shotgun (WGS) entry which is preliminary data.</text>
</comment>
<dbReference type="InterPro" id="IPR036291">
    <property type="entry name" value="NAD(P)-bd_dom_sf"/>
</dbReference>
<evidence type="ECO:0000259" key="8">
    <source>
        <dbReference type="SMART" id="SM00881"/>
    </source>
</evidence>
<evidence type="ECO:0000313" key="10">
    <source>
        <dbReference type="Proteomes" id="UP000277108"/>
    </source>
</evidence>
<evidence type="ECO:0000256" key="3">
    <source>
        <dbReference type="ARBA" id="ARBA00023015"/>
    </source>
</evidence>
<evidence type="ECO:0000256" key="6">
    <source>
        <dbReference type="ARBA" id="ARBA00023163"/>
    </source>
</evidence>
<dbReference type="InterPro" id="IPR058203">
    <property type="entry name" value="Rex_bacilli-type"/>
</dbReference>
<comment type="subcellular location">
    <subcellularLocation>
        <location evidence="7">Cytoplasm</location>
    </subcellularLocation>
</comment>
<dbReference type="SUPFAM" id="SSF51735">
    <property type="entry name" value="NAD(P)-binding Rossmann-fold domains"/>
    <property type="match status" value="1"/>
</dbReference>
<dbReference type="PANTHER" id="PTHR35786">
    <property type="entry name" value="REDOX-SENSING TRANSCRIPTIONAL REPRESSOR REX"/>
    <property type="match status" value="1"/>
</dbReference>
<organism evidence="9 10">
    <name type="scientific">Abyssicoccus albus</name>
    <dbReference type="NCBI Taxonomy" id="1817405"/>
    <lineage>
        <taxon>Bacteria</taxon>
        <taxon>Bacillati</taxon>
        <taxon>Bacillota</taxon>
        <taxon>Bacilli</taxon>
        <taxon>Bacillales</taxon>
        <taxon>Abyssicoccaceae</taxon>
    </lineage>
</organism>
<evidence type="ECO:0000313" key="9">
    <source>
        <dbReference type="EMBL" id="RPF55235.1"/>
    </source>
</evidence>
<evidence type="ECO:0000256" key="1">
    <source>
        <dbReference type="ARBA" id="ARBA00022490"/>
    </source>
</evidence>
<keyword evidence="6 7" id="KW-0804">Transcription</keyword>
<dbReference type="Gene3D" id="3.40.50.720">
    <property type="entry name" value="NAD(P)-binding Rossmann-like Domain"/>
    <property type="match status" value="1"/>
</dbReference>
<keyword evidence="10" id="KW-1185">Reference proteome</keyword>
<dbReference type="InterPro" id="IPR003781">
    <property type="entry name" value="CoA-bd"/>
</dbReference>
<dbReference type="GO" id="GO:0045892">
    <property type="term" value="P:negative regulation of DNA-templated transcription"/>
    <property type="evidence" value="ECO:0007669"/>
    <property type="project" value="InterPro"/>
</dbReference>
<protein>
    <recommendedName>
        <fullName evidence="7">Redox-sensing transcriptional repressor Rex</fullName>
    </recommendedName>
</protein>
<keyword evidence="5 7" id="KW-0238">DNA-binding</keyword>
<keyword evidence="2 7" id="KW-0678">Repressor</keyword>
<evidence type="ECO:0000256" key="5">
    <source>
        <dbReference type="ARBA" id="ARBA00023125"/>
    </source>
</evidence>
<comment type="function">
    <text evidence="7">Modulates transcription in response to changes in cellular NADH/NAD(+) redox state.</text>
</comment>
<dbReference type="InterPro" id="IPR036388">
    <property type="entry name" value="WH-like_DNA-bd_sf"/>
</dbReference>
<dbReference type="EMBL" id="RKRK01000004">
    <property type="protein sequence ID" value="RPF55235.1"/>
    <property type="molecule type" value="Genomic_DNA"/>
</dbReference>
<keyword evidence="4 7" id="KW-0520">NAD</keyword>
<dbReference type="Proteomes" id="UP000277108">
    <property type="component" value="Unassembled WGS sequence"/>
</dbReference>
<comment type="subunit">
    <text evidence="7">Homodimer.</text>
</comment>
<evidence type="ECO:0000256" key="7">
    <source>
        <dbReference type="HAMAP-Rule" id="MF_01131"/>
    </source>
</evidence>
<dbReference type="NCBIfam" id="NF003994">
    <property type="entry name" value="PRK05472.2-3"/>
    <property type="match status" value="1"/>
</dbReference>
<comment type="similarity">
    <text evidence="7">Belongs to the transcriptional regulatory Rex family.</text>
</comment>
<feature type="domain" description="CoA-binding" evidence="8">
    <location>
        <begin position="80"/>
        <end position="180"/>
    </location>
</feature>
<evidence type="ECO:0000256" key="4">
    <source>
        <dbReference type="ARBA" id="ARBA00023027"/>
    </source>
</evidence>
<feature type="binding site" evidence="7">
    <location>
        <begin position="90"/>
        <end position="95"/>
    </location>
    <ligand>
        <name>NAD(+)</name>
        <dbReference type="ChEBI" id="CHEBI:57540"/>
    </ligand>
</feature>
<evidence type="ECO:0000256" key="2">
    <source>
        <dbReference type="ARBA" id="ARBA00022491"/>
    </source>
</evidence>
<dbReference type="SUPFAM" id="SSF46785">
    <property type="entry name" value="Winged helix' DNA-binding domain"/>
    <property type="match status" value="1"/>
</dbReference>
<proteinExistence type="inferred from homology"/>
<accession>A0A3N5C9I2</accession>
<dbReference type="Pfam" id="PF06971">
    <property type="entry name" value="Put_DNA-bind_N"/>
    <property type="match status" value="1"/>
</dbReference>
<dbReference type="RefSeq" id="WP_123808328.1">
    <property type="nucleotide sequence ID" value="NZ_RKRK01000004.1"/>
</dbReference>
<name>A0A3N5C9I2_9BACL</name>
<dbReference type="NCBIfam" id="NF003996">
    <property type="entry name" value="PRK05472.2-5"/>
    <property type="match status" value="1"/>
</dbReference>
<gene>
    <name evidence="7" type="primary">rex</name>
    <name evidence="9" type="ORF">EDD62_1561</name>
</gene>
<dbReference type="OrthoDB" id="9784760at2"/>
<dbReference type="PANTHER" id="PTHR35786:SF1">
    <property type="entry name" value="REDOX-SENSING TRANSCRIPTIONAL REPRESSOR REX 1"/>
    <property type="match status" value="1"/>
</dbReference>
<dbReference type="SMART" id="SM00881">
    <property type="entry name" value="CoA_binding"/>
    <property type="match status" value="1"/>
</dbReference>
<dbReference type="GO" id="GO:0005737">
    <property type="term" value="C:cytoplasm"/>
    <property type="evidence" value="ECO:0007669"/>
    <property type="project" value="UniProtKB-SubCell"/>
</dbReference>
<dbReference type="GO" id="GO:0051775">
    <property type="term" value="P:response to redox state"/>
    <property type="evidence" value="ECO:0007669"/>
    <property type="project" value="InterPro"/>
</dbReference>
<dbReference type="GO" id="GO:0003677">
    <property type="term" value="F:DNA binding"/>
    <property type="evidence" value="ECO:0007669"/>
    <property type="project" value="UniProtKB-UniRule"/>
</dbReference>
<dbReference type="InterPro" id="IPR022876">
    <property type="entry name" value="Tscrpt_rep_Rex"/>
</dbReference>
<dbReference type="NCBIfam" id="NF003989">
    <property type="entry name" value="PRK05472.1-3"/>
    <property type="match status" value="1"/>
</dbReference>
<dbReference type="Gene3D" id="1.10.10.10">
    <property type="entry name" value="Winged helix-like DNA-binding domain superfamily/Winged helix DNA-binding domain"/>
    <property type="match status" value="1"/>
</dbReference>
<dbReference type="AlphaFoldDB" id="A0A3N5C9I2"/>
<feature type="DNA-binding region" description="H-T-H motif" evidence="7">
    <location>
        <begin position="16"/>
        <end position="55"/>
    </location>
</feature>
<dbReference type="Pfam" id="PF02629">
    <property type="entry name" value="CoA_binding"/>
    <property type="match status" value="1"/>
</dbReference>
<dbReference type="GO" id="GO:0003700">
    <property type="term" value="F:DNA-binding transcription factor activity"/>
    <property type="evidence" value="ECO:0007669"/>
    <property type="project" value="UniProtKB-UniRule"/>
</dbReference>
<dbReference type="NCBIfam" id="NF003991">
    <property type="entry name" value="PRK05472.1-5"/>
    <property type="match status" value="1"/>
</dbReference>
<keyword evidence="3 7" id="KW-0805">Transcription regulation</keyword>
<dbReference type="NCBIfam" id="NF003995">
    <property type="entry name" value="PRK05472.2-4"/>
    <property type="match status" value="1"/>
</dbReference>
<keyword evidence="1 7" id="KW-0963">Cytoplasm</keyword>